<dbReference type="PANTHER" id="PTHR47708:SF2">
    <property type="entry name" value="SI:CH73-132F6.5"/>
    <property type="match status" value="1"/>
</dbReference>
<keyword evidence="3" id="KW-1185">Reference proteome</keyword>
<evidence type="ECO:0000313" key="3">
    <source>
        <dbReference type="Proteomes" id="UP000031552"/>
    </source>
</evidence>
<sequence length="118" mass="12948">MKIALSEIAYARSGDKGSQANIGLIAYNEKGYALLEKKLTLPLLLSYFSPLNPNQIIRYDLPNLLAFNIILKGVLKGGASECLSLDSQGKSLGQALLNLELELTEDERKEASSYKETK</sequence>
<accession>A0A090D2W0</accession>
<gene>
    <name evidence="2" type="ORF">CSEC_1881</name>
</gene>
<dbReference type="eggNOG" id="ENOG5032S8H">
    <property type="taxonomic scope" value="Bacteria"/>
</dbReference>
<protein>
    <recommendedName>
        <fullName evidence="1">AtuA-like ferredoxin-fold domain-containing protein</fullName>
    </recommendedName>
</protein>
<dbReference type="RefSeq" id="WP_041018238.1">
    <property type="nucleotide sequence ID" value="NZ_CCEJ010000009.1"/>
</dbReference>
<dbReference type="OrthoDB" id="21390at2"/>
<dbReference type="InterPro" id="IPR056362">
    <property type="entry name" value="AtuA-like_ferredoxin_dom"/>
</dbReference>
<organism evidence="2 3">
    <name type="scientific">Candidatus Criblamydia sequanensis CRIB-18</name>
    <dbReference type="NCBI Taxonomy" id="1437425"/>
    <lineage>
        <taxon>Bacteria</taxon>
        <taxon>Pseudomonadati</taxon>
        <taxon>Chlamydiota</taxon>
        <taxon>Chlamydiia</taxon>
        <taxon>Parachlamydiales</taxon>
        <taxon>Candidatus Criblamydiaceae</taxon>
        <taxon>Candidatus Criblamydia</taxon>
    </lineage>
</organism>
<dbReference type="Proteomes" id="UP000031552">
    <property type="component" value="Unassembled WGS sequence"/>
</dbReference>
<comment type="caution">
    <text evidence="2">The sequence shown here is derived from an EMBL/GenBank/DDBJ whole genome shotgun (WGS) entry which is preliminary data.</text>
</comment>
<reference evidence="2" key="1">
    <citation type="submission" date="2013-12" db="EMBL/GenBank/DDBJ databases">
        <authorList>
            <person name="Linke B."/>
        </authorList>
    </citation>
    <scope>NUCLEOTIDE SEQUENCE [LARGE SCALE GENOMIC DNA]</scope>
    <source>
        <strain evidence="2">CRIB-18</strain>
    </source>
</reference>
<proteinExistence type="predicted"/>
<name>A0A090D2W0_9BACT</name>
<evidence type="ECO:0000313" key="2">
    <source>
        <dbReference type="EMBL" id="CDR34688.1"/>
    </source>
</evidence>
<dbReference type="AlphaFoldDB" id="A0A090D2W0"/>
<dbReference type="EMBL" id="CCEJ010000009">
    <property type="protein sequence ID" value="CDR34688.1"/>
    <property type="molecule type" value="Genomic_DNA"/>
</dbReference>
<feature type="domain" description="AtuA-like ferredoxin-fold" evidence="1">
    <location>
        <begin position="4"/>
        <end position="101"/>
    </location>
</feature>
<dbReference type="Pfam" id="PF23544">
    <property type="entry name" value="AtuA_ferredoxin"/>
    <property type="match status" value="1"/>
</dbReference>
<dbReference type="STRING" id="1437425.CSEC_1881"/>
<reference evidence="2" key="2">
    <citation type="submission" date="2014-09" db="EMBL/GenBank/DDBJ databases">
        <title>Criblamydia sequanensis harbors a mega-plasmid encoding arsenite resistance.</title>
        <authorList>
            <person name="Bertelli C."/>
            <person name="Goesmann A."/>
            <person name="Greub G."/>
        </authorList>
    </citation>
    <scope>NUCLEOTIDE SEQUENCE [LARGE SCALE GENOMIC DNA]</scope>
    <source>
        <strain evidence="2">CRIB-18</strain>
    </source>
</reference>
<dbReference type="PANTHER" id="PTHR47708">
    <property type="match status" value="1"/>
</dbReference>
<evidence type="ECO:0000259" key="1">
    <source>
        <dbReference type="Pfam" id="PF23544"/>
    </source>
</evidence>